<dbReference type="Gene3D" id="3.30.565.10">
    <property type="entry name" value="Histidine kinase-like ATPase, C-terminal domain"/>
    <property type="match status" value="1"/>
</dbReference>
<dbReference type="NCBIfam" id="TIGR00229">
    <property type="entry name" value="sensory_box"/>
    <property type="match status" value="1"/>
</dbReference>
<evidence type="ECO:0000256" key="6">
    <source>
        <dbReference type="ARBA" id="ARBA00022777"/>
    </source>
</evidence>
<dbReference type="Pfam" id="PF12282">
    <property type="entry name" value="GAF_PdtaS"/>
    <property type="match status" value="1"/>
</dbReference>
<dbReference type="SUPFAM" id="SSF55785">
    <property type="entry name" value="PYP-like sensor domain (PAS domain)"/>
    <property type="match status" value="1"/>
</dbReference>
<keyword evidence="7" id="KW-0067">ATP-binding</keyword>
<gene>
    <name evidence="10" type="ORF">SAMN05421804_102296</name>
</gene>
<keyword evidence="5" id="KW-0547">Nucleotide-binding</keyword>
<dbReference type="InterPro" id="IPR003594">
    <property type="entry name" value="HATPase_dom"/>
</dbReference>
<evidence type="ECO:0000256" key="8">
    <source>
        <dbReference type="ARBA" id="ARBA00023012"/>
    </source>
</evidence>
<dbReference type="Gene3D" id="3.30.450.280">
    <property type="entry name" value="GAF domain"/>
    <property type="match status" value="1"/>
</dbReference>
<dbReference type="InterPro" id="IPR000014">
    <property type="entry name" value="PAS"/>
</dbReference>
<keyword evidence="8" id="KW-0902">Two-component regulatory system</keyword>
<dbReference type="PANTHER" id="PTHR41523:SF8">
    <property type="entry name" value="ETHYLENE RESPONSE SENSOR PROTEIN"/>
    <property type="match status" value="1"/>
</dbReference>
<organism evidence="10 11">
    <name type="scientific">Proteiniclasticum ruminis</name>
    <dbReference type="NCBI Taxonomy" id="398199"/>
    <lineage>
        <taxon>Bacteria</taxon>
        <taxon>Bacillati</taxon>
        <taxon>Bacillota</taxon>
        <taxon>Clostridia</taxon>
        <taxon>Eubacteriales</taxon>
        <taxon>Clostridiaceae</taxon>
        <taxon>Proteiniclasticum</taxon>
    </lineage>
</organism>
<dbReference type="Gene3D" id="3.30.450.20">
    <property type="entry name" value="PAS domain"/>
    <property type="match status" value="1"/>
</dbReference>
<dbReference type="InterPro" id="IPR022066">
    <property type="entry name" value="PdtaS_GAF"/>
</dbReference>
<evidence type="ECO:0000256" key="5">
    <source>
        <dbReference type="ARBA" id="ARBA00022741"/>
    </source>
</evidence>
<reference evidence="10 11" key="1">
    <citation type="submission" date="2016-10" db="EMBL/GenBank/DDBJ databases">
        <authorList>
            <person name="de Groot N.N."/>
        </authorList>
    </citation>
    <scope>NUCLEOTIDE SEQUENCE [LARGE SCALE GENOMIC DNA]</scope>
    <source>
        <strain evidence="10 11">CGMCC 1.5058</strain>
    </source>
</reference>
<evidence type="ECO:0000256" key="2">
    <source>
        <dbReference type="ARBA" id="ARBA00012438"/>
    </source>
</evidence>
<dbReference type="RefSeq" id="WP_031577841.1">
    <property type="nucleotide sequence ID" value="NZ_FNDZ01000002.1"/>
</dbReference>
<evidence type="ECO:0000256" key="3">
    <source>
        <dbReference type="ARBA" id="ARBA00022553"/>
    </source>
</evidence>
<keyword evidence="4" id="KW-0808">Transferase</keyword>
<proteinExistence type="predicted"/>
<dbReference type="InterPro" id="IPR011495">
    <property type="entry name" value="Sig_transdc_His_kin_sub2_dim/P"/>
</dbReference>
<dbReference type="GO" id="GO:0005524">
    <property type="term" value="F:ATP binding"/>
    <property type="evidence" value="ECO:0007669"/>
    <property type="project" value="UniProtKB-KW"/>
</dbReference>
<evidence type="ECO:0000259" key="9">
    <source>
        <dbReference type="PROSITE" id="PS50109"/>
    </source>
</evidence>
<evidence type="ECO:0000313" key="11">
    <source>
        <dbReference type="Proteomes" id="UP000183255"/>
    </source>
</evidence>
<dbReference type="CDD" id="cd00130">
    <property type="entry name" value="PAS"/>
    <property type="match status" value="1"/>
</dbReference>
<dbReference type="EMBL" id="FNDZ01000002">
    <property type="protein sequence ID" value="SDI41936.1"/>
    <property type="molecule type" value="Genomic_DNA"/>
</dbReference>
<protein>
    <recommendedName>
        <fullName evidence="2">histidine kinase</fullName>
        <ecNumber evidence="2">2.7.13.3</ecNumber>
    </recommendedName>
</protein>
<evidence type="ECO:0000256" key="7">
    <source>
        <dbReference type="ARBA" id="ARBA00022840"/>
    </source>
</evidence>
<dbReference type="EC" id="2.7.13.3" evidence="2"/>
<keyword evidence="6" id="KW-0418">Kinase</keyword>
<dbReference type="SMART" id="SM00387">
    <property type="entry name" value="HATPase_c"/>
    <property type="match status" value="1"/>
</dbReference>
<dbReference type="SUPFAM" id="SSF55874">
    <property type="entry name" value="ATPase domain of HSP90 chaperone/DNA topoisomerase II/histidine kinase"/>
    <property type="match status" value="1"/>
</dbReference>
<evidence type="ECO:0000313" key="10">
    <source>
        <dbReference type="EMBL" id="SDI41936.1"/>
    </source>
</evidence>
<dbReference type="AlphaFoldDB" id="A0A1G8KEW1"/>
<dbReference type="Proteomes" id="UP000183255">
    <property type="component" value="Unassembled WGS sequence"/>
</dbReference>
<dbReference type="PANTHER" id="PTHR41523">
    <property type="entry name" value="TWO-COMPONENT SYSTEM SENSOR PROTEIN"/>
    <property type="match status" value="1"/>
</dbReference>
<evidence type="ECO:0000256" key="4">
    <source>
        <dbReference type="ARBA" id="ARBA00022679"/>
    </source>
</evidence>
<dbReference type="InterPro" id="IPR035965">
    <property type="entry name" value="PAS-like_dom_sf"/>
</dbReference>
<dbReference type="PROSITE" id="PS50109">
    <property type="entry name" value="HIS_KIN"/>
    <property type="match status" value="1"/>
</dbReference>
<dbReference type="InterPro" id="IPR038424">
    <property type="entry name" value="H_kinase_PdtaS_GAF_sf"/>
</dbReference>
<dbReference type="Pfam" id="PF07568">
    <property type="entry name" value="HisKA_2"/>
    <property type="match status" value="1"/>
</dbReference>
<evidence type="ECO:0000256" key="1">
    <source>
        <dbReference type="ARBA" id="ARBA00000085"/>
    </source>
</evidence>
<name>A0A1G8KEW1_9CLOT</name>
<dbReference type="GO" id="GO:0004673">
    <property type="term" value="F:protein histidine kinase activity"/>
    <property type="evidence" value="ECO:0007669"/>
    <property type="project" value="UniProtKB-EC"/>
</dbReference>
<comment type="catalytic activity">
    <reaction evidence="1">
        <text>ATP + protein L-histidine = ADP + protein N-phospho-L-histidine.</text>
        <dbReference type="EC" id="2.7.13.3"/>
    </reaction>
</comment>
<dbReference type="InterPro" id="IPR005467">
    <property type="entry name" value="His_kinase_dom"/>
</dbReference>
<dbReference type="Pfam" id="PF02518">
    <property type="entry name" value="HATPase_c"/>
    <property type="match status" value="1"/>
</dbReference>
<dbReference type="InterPro" id="IPR036890">
    <property type="entry name" value="HATPase_C_sf"/>
</dbReference>
<sequence>MLRNLCKTHTQLSDAEITYLEALEGFLPLIAEMVDADIFIDCMTRNPDAAIVVAEANAKHSMYQDTVVGQLAYRKNEPAALRTLDIGIPTFELKAITQEDIAVKQNVVAIRYDGKVVGVLIMERDVTRDYADKRNMQILQETAEQLAQALMVQNASRNNANHITNYVADAILIADQQGHIIYTNPGAQKLYESLGYRDNLVGMHFDNVVLDSSTLKEIRDKEYLEIDEVRIGSLALNIKYSIMKQNNQEVGLVVHVRDITEVKNKEKELILKSVAIREIHHRVKNNLQTIASLLRIQSRRITDVNAKKAFDESISRVLSIAVTHELLAQNGVDDVDIKDILTNIVKGAMLFSNSMHFHLNVEVRGDSVSINSEKATSIALVVNELVQNCVEYAFVGRSEGNIYITIEKGEYASVVTVADDGIGFQSSKVKMGSLGLSIVEQLIKDKLKGDLLIKSGDQGTHIRFDFMHT</sequence>
<accession>A0A1G8KEW1</accession>
<feature type="domain" description="Histidine kinase" evidence="9">
    <location>
        <begin position="278"/>
        <end position="469"/>
    </location>
</feature>
<dbReference type="GO" id="GO:0000160">
    <property type="term" value="P:phosphorelay signal transduction system"/>
    <property type="evidence" value="ECO:0007669"/>
    <property type="project" value="UniProtKB-KW"/>
</dbReference>
<keyword evidence="3" id="KW-0597">Phosphoprotein</keyword>